<proteinExistence type="inferred from homology"/>
<dbReference type="Gene3D" id="1.10.10.2220">
    <property type="match status" value="1"/>
</dbReference>
<feature type="binding site" evidence="3">
    <location>
        <begin position="348"/>
        <end position="352"/>
    </location>
    <ligand>
        <name>ATP</name>
        <dbReference type="ChEBI" id="CHEBI:30616"/>
    </ligand>
</feature>
<protein>
    <recommendedName>
        <fullName evidence="3">ATP-dependent RecD2 DNA helicase</fullName>
        <ecNumber evidence="3">5.6.2.3</ecNumber>
    </recommendedName>
    <alternativeName>
        <fullName evidence="3">DNA 5'-3' helicase subunit RecD2</fullName>
    </alternativeName>
</protein>
<dbReference type="SMART" id="SM00278">
    <property type="entry name" value="HhH1"/>
    <property type="match status" value="3"/>
</dbReference>
<keyword evidence="3" id="KW-0378">Hydrolase</keyword>
<dbReference type="NCBIfam" id="TIGR01448">
    <property type="entry name" value="recD_rel"/>
    <property type="match status" value="1"/>
</dbReference>
<keyword evidence="1 3" id="KW-0547">Nucleotide-binding</keyword>
<comment type="caution">
    <text evidence="6">The sequence shown here is derived from an EMBL/GenBank/DDBJ whole genome shotgun (WGS) entry which is preliminary data.</text>
</comment>
<keyword evidence="7" id="KW-1185">Reference proteome</keyword>
<dbReference type="Proteomes" id="UP001595916">
    <property type="component" value="Unassembled WGS sequence"/>
</dbReference>
<dbReference type="RefSeq" id="WP_379787304.1">
    <property type="nucleotide sequence ID" value="NZ_JBHSHL010000005.1"/>
</dbReference>
<evidence type="ECO:0000313" key="6">
    <source>
        <dbReference type="EMBL" id="MFC4803840.1"/>
    </source>
</evidence>
<dbReference type="InterPro" id="IPR006345">
    <property type="entry name" value="RecD2"/>
</dbReference>
<dbReference type="InterPro" id="IPR055446">
    <property type="entry name" value="RecD2_N_OB"/>
</dbReference>
<evidence type="ECO:0000259" key="4">
    <source>
        <dbReference type="SMART" id="SM00278"/>
    </source>
</evidence>
<keyword evidence="3" id="KW-0238">DNA-binding</keyword>
<comment type="similarity">
    <text evidence="3">Belongs to the RecD family. RecD2 subfamily.</text>
</comment>
<gene>
    <name evidence="3" type="primary">recD2</name>
    <name evidence="6" type="ORF">ACFO4R_01975</name>
</gene>
<dbReference type="InterPro" id="IPR003583">
    <property type="entry name" value="Hlx-hairpin-Hlx_DNA-bd_motif"/>
</dbReference>
<feature type="domain" description="Helix-hairpin-helix DNA-binding motif class 1" evidence="4">
    <location>
        <begin position="121"/>
        <end position="140"/>
    </location>
</feature>
<dbReference type="Gene3D" id="2.30.30.940">
    <property type="match status" value="1"/>
</dbReference>
<sequence>MQGQYEIYEGTIEDIIFRNESNGYTVAVMSVRENEPLTITGNFVSLEIGDHLEVKGERTIHPSYGVQFKVTFAEHKAPASEEAIMAFLCSGVLEGVGRKMAERIFEKFGLNTLDVMDNEPERLIEVEGIGRRKLERLLESYRAKRDLNLAILKLSQYGISSAMAMKIHRFYGEHAIGIIEENPYCLCRDIKGIGFRKADEIARKIGIETGDINRLMQGIVYLLQEAGGRGHTYLPEGELIYLARDLLRTEEEKIDEAIYELCVQGFVVMQVAEEERRLYLEHYHETENAIANALVHLLGTGDEIEDMQSEDLIQAMEDKTGISLAEKQKQAVSLALGHKVMILTGGPGTGKTTVVKFILRCFEDMKKKVFLCAPTGRAAKRLSESADKEAKTIHRLLEVGFSDDDEVNFYNRDESNPLEADVVIVDEMSMVDIFLMKALLRALPTGARLVMIGDADQLPSVGAGNVLRDMIDSGLIPTVTLTEIFRQKEESGIIINAHRVNKGESLVLEKGSRDFFFMKRREKHQVRELVLELITQRLPEYYDLKPHEIQILTPIRKGDVGVHEFNRQIQQVLNPASKDKPEFRAMDVVFREGDKVMQIKNNYQKKYRSTLTYEEGEGVFNGDIGYIDAVDTTLKQFYITFDDNRRCRYEFAEADNVEHAYAITVHKSQGSEFDVVIIPILSLPPMLQNRNILYTAITRAKKALVLVGETYYVDKMIRNINLQPRYSSLNEKLKMMKQTCFEQEELPF</sequence>
<dbReference type="InterPro" id="IPR050534">
    <property type="entry name" value="Coronavir_polyprotein_1ab"/>
</dbReference>
<dbReference type="Gene3D" id="1.10.150.20">
    <property type="entry name" value="5' to 3' exonuclease, C-terminal subdomain"/>
    <property type="match status" value="1"/>
</dbReference>
<dbReference type="InterPro" id="IPR003593">
    <property type="entry name" value="AAA+_ATPase"/>
</dbReference>
<dbReference type="SUPFAM" id="SSF52540">
    <property type="entry name" value="P-loop containing nucleoside triphosphate hydrolases"/>
    <property type="match status" value="2"/>
</dbReference>
<dbReference type="InterPro" id="IPR029493">
    <property type="entry name" value="RecD2-like_HHH"/>
</dbReference>
<evidence type="ECO:0000256" key="2">
    <source>
        <dbReference type="ARBA" id="ARBA00022840"/>
    </source>
</evidence>
<dbReference type="Pfam" id="PF14490">
    <property type="entry name" value="HHH_RecD2"/>
    <property type="match status" value="1"/>
</dbReference>
<dbReference type="SMART" id="SM00382">
    <property type="entry name" value="AAA"/>
    <property type="match status" value="1"/>
</dbReference>
<evidence type="ECO:0000256" key="3">
    <source>
        <dbReference type="HAMAP-Rule" id="MF_01488"/>
    </source>
</evidence>
<name>A0ABV9QHN3_9FIRM</name>
<dbReference type="SUPFAM" id="SSF47781">
    <property type="entry name" value="RuvA domain 2-like"/>
    <property type="match status" value="1"/>
</dbReference>
<reference evidence="7" key="1">
    <citation type="journal article" date="2019" name="Int. J. Syst. Evol. Microbiol.">
        <title>The Global Catalogue of Microorganisms (GCM) 10K type strain sequencing project: providing services to taxonomists for standard genome sequencing and annotation.</title>
        <authorList>
            <consortium name="The Broad Institute Genomics Platform"/>
            <consortium name="The Broad Institute Genome Sequencing Center for Infectious Disease"/>
            <person name="Wu L."/>
            <person name="Ma J."/>
        </authorList>
    </citation>
    <scope>NUCLEOTIDE SEQUENCE [LARGE SCALE GENOMIC DNA]</scope>
    <source>
        <strain evidence="7">CCUG 46385</strain>
    </source>
</reference>
<feature type="domain" description="Helix-hairpin-helix DNA-binding motif class 1" evidence="4">
    <location>
        <begin position="86"/>
        <end position="107"/>
    </location>
</feature>
<dbReference type="InterPro" id="IPR010994">
    <property type="entry name" value="RuvA_2-like"/>
</dbReference>
<dbReference type="InterPro" id="IPR027417">
    <property type="entry name" value="P-loop_NTPase"/>
</dbReference>
<dbReference type="Pfam" id="PF18335">
    <property type="entry name" value="SH3_13"/>
    <property type="match status" value="1"/>
</dbReference>
<evidence type="ECO:0000259" key="5">
    <source>
        <dbReference type="SMART" id="SM00382"/>
    </source>
</evidence>
<dbReference type="Gene3D" id="3.40.50.300">
    <property type="entry name" value="P-loop containing nucleotide triphosphate hydrolases"/>
    <property type="match status" value="2"/>
</dbReference>
<dbReference type="EC" id="5.6.2.3" evidence="3"/>
<keyword evidence="3" id="KW-0347">Helicase</keyword>
<keyword evidence="3" id="KW-0413">Isomerase</keyword>
<dbReference type="Pfam" id="PF13538">
    <property type="entry name" value="UvrD_C_2"/>
    <property type="match status" value="1"/>
</dbReference>
<dbReference type="Pfam" id="PF14520">
    <property type="entry name" value="HHH_5"/>
    <property type="match status" value="1"/>
</dbReference>
<dbReference type="InterPro" id="IPR027785">
    <property type="entry name" value="UvrD-like_helicase_C"/>
</dbReference>
<dbReference type="CDD" id="cd18809">
    <property type="entry name" value="SF1_C_RecD"/>
    <property type="match status" value="1"/>
</dbReference>
<feature type="domain" description="Helix-hairpin-helix DNA-binding motif class 1" evidence="4">
    <location>
        <begin position="185"/>
        <end position="204"/>
    </location>
</feature>
<dbReference type="EMBL" id="JBHSHL010000005">
    <property type="protein sequence ID" value="MFC4803840.1"/>
    <property type="molecule type" value="Genomic_DNA"/>
</dbReference>
<comment type="catalytic activity">
    <reaction evidence="3">
        <text>ATP + H2O = ADP + phosphate + H(+)</text>
        <dbReference type="Rhea" id="RHEA:13065"/>
        <dbReference type="ChEBI" id="CHEBI:15377"/>
        <dbReference type="ChEBI" id="CHEBI:15378"/>
        <dbReference type="ChEBI" id="CHEBI:30616"/>
        <dbReference type="ChEBI" id="CHEBI:43474"/>
        <dbReference type="ChEBI" id="CHEBI:456216"/>
        <dbReference type="EC" id="5.6.2.3"/>
    </reaction>
</comment>
<evidence type="ECO:0000256" key="1">
    <source>
        <dbReference type="ARBA" id="ARBA00022741"/>
    </source>
</evidence>
<dbReference type="HAMAP" id="MF_01488">
    <property type="entry name" value="RecD2"/>
    <property type="match status" value="1"/>
</dbReference>
<dbReference type="Pfam" id="PF13245">
    <property type="entry name" value="AAA_19"/>
    <property type="match status" value="1"/>
</dbReference>
<dbReference type="PANTHER" id="PTHR43788:SF6">
    <property type="entry name" value="DNA HELICASE B"/>
    <property type="match status" value="1"/>
</dbReference>
<dbReference type="InterPro" id="IPR041451">
    <property type="entry name" value="RecD2_SH13"/>
</dbReference>
<dbReference type="Pfam" id="PF23139">
    <property type="entry name" value="OB_YrrC"/>
    <property type="match status" value="1"/>
</dbReference>
<accession>A0ABV9QHN3</accession>
<keyword evidence="2 3" id="KW-0067">ATP-binding</keyword>
<comment type="function">
    <text evidence="3">DNA-dependent ATPase and ATP-dependent 5'-3' DNA helicase. Has no activity on blunt DNA or DNA with 3'-overhangs, requires at least 10 bases of 5'-ssDNA for helicase activity.</text>
</comment>
<dbReference type="PANTHER" id="PTHR43788">
    <property type="entry name" value="DNA2/NAM7 HELICASE FAMILY MEMBER"/>
    <property type="match status" value="1"/>
</dbReference>
<dbReference type="CDD" id="cd17933">
    <property type="entry name" value="DEXSc_RecD-like"/>
    <property type="match status" value="1"/>
</dbReference>
<feature type="domain" description="AAA+ ATPase" evidence="5">
    <location>
        <begin position="337"/>
        <end position="522"/>
    </location>
</feature>
<evidence type="ECO:0000313" key="7">
    <source>
        <dbReference type="Proteomes" id="UP001595916"/>
    </source>
</evidence>
<organism evidence="6 7">
    <name type="scientific">Filifactor villosus</name>
    <dbReference type="NCBI Taxonomy" id="29374"/>
    <lineage>
        <taxon>Bacteria</taxon>
        <taxon>Bacillati</taxon>
        <taxon>Bacillota</taxon>
        <taxon>Clostridia</taxon>
        <taxon>Peptostreptococcales</taxon>
        <taxon>Filifactoraceae</taxon>
        <taxon>Filifactor</taxon>
    </lineage>
</organism>